<name>A0A150R7F4_SORCE</name>
<reference evidence="1 2" key="1">
    <citation type="submission" date="2014-02" db="EMBL/GenBank/DDBJ databases">
        <title>The small core and large imbalanced accessory genome model reveals a collaborative survival strategy of Sorangium cellulosum strains in nature.</title>
        <authorList>
            <person name="Han K."/>
            <person name="Peng R."/>
            <person name="Blom J."/>
            <person name="Li Y.-Z."/>
        </authorList>
    </citation>
    <scope>NUCLEOTIDE SEQUENCE [LARGE SCALE GENOMIC DNA]</scope>
    <source>
        <strain evidence="1 2">So0011-07</strain>
    </source>
</reference>
<comment type="caution">
    <text evidence="1">The sequence shown here is derived from an EMBL/GenBank/DDBJ whole genome shotgun (WGS) entry which is preliminary data.</text>
</comment>
<dbReference type="Proteomes" id="UP000075635">
    <property type="component" value="Unassembled WGS sequence"/>
</dbReference>
<dbReference type="EMBL" id="JEMB01003034">
    <property type="protein sequence ID" value="KYF76214.1"/>
    <property type="molecule type" value="Genomic_DNA"/>
</dbReference>
<dbReference type="AlphaFoldDB" id="A0A150R7F4"/>
<sequence length="80" mass="8311">MSPSECTTATGQLKIWKKGASGCWYLASAIPKLGSYDVNSGHCGVVTWYDAPADTSAIIASASASSSSGPMPLQLISDWQ</sequence>
<gene>
    <name evidence="1" type="ORF">BE17_34300</name>
</gene>
<accession>A0A150R7F4</accession>
<evidence type="ECO:0000313" key="1">
    <source>
        <dbReference type="EMBL" id="KYF76214.1"/>
    </source>
</evidence>
<evidence type="ECO:0000313" key="2">
    <source>
        <dbReference type="Proteomes" id="UP000075635"/>
    </source>
</evidence>
<proteinExistence type="predicted"/>
<organism evidence="1 2">
    <name type="scientific">Sorangium cellulosum</name>
    <name type="common">Polyangium cellulosum</name>
    <dbReference type="NCBI Taxonomy" id="56"/>
    <lineage>
        <taxon>Bacteria</taxon>
        <taxon>Pseudomonadati</taxon>
        <taxon>Myxococcota</taxon>
        <taxon>Polyangia</taxon>
        <taxon>Polyangiales</taxon>
        <taxon>Polyangiaceae</taxon>
        <taxon>Sorangium</taxon>
    </lineage>
</organism>
<protein>
    <submittedName>
        <fullName evidence="1">Uncharacterized protein</fullName>
    </submittedName>
</protein>